<gene>
    <name evidence="1" type="ORF">BS50DRAFT_578943</name>
</gene>
<evidence type="ECO:0000313" key="2">
    <source>
        <dbReference type="Proteomes" id="UP000240883"/>
    </source>
</evidence>
<evidence type="ECO:0000313" key="1">
    <source>
        <dbReference type="EMBL" id="PSN60774.1"/>
    </source>
</evidence>
<dbReference type="OrthoDB" id="5337308at2759"/>
<protein>
    <submittedName>
        <fullName evidence="1">Uncharacterized protein</fullName>
    </submittedName>
</protein>
<organism evidence="1 2">
    <name type="scientific">Corynespora cassiicola Philippines</name>
    <dbReference type="NCBI Taxonomy" id="1448308"/>
    <lineage>
        <taxon>Eukaryota</taxon>
        <taxon>Fungi</taxon>
        <taxon>Dikarya</taxon>
        <taxon>Ascomycota</taxon>
        <taxon>Pezizomycotina</taxon>
        <taxon>Dothideomycetes</taxon>
        <taxon>Pleosporomycetidae</taxon>
        <taxon>Pleosporales</taxon>
        <taxon>Corynesporascaceae</taxon>
        <taxon>Corynespora</taxon>
    </lineage>
</organism>
<sequence length="179" mass="19815">MGTTLRALGVSDSCKPTGAMECVYISHGWPFDEHDRVVEADKQPYEVNGKQYLITDAHFLFGVNKKDGVLIAFSRSGPAYTEAGKKTPQNIADLEQASDMAWESLMRYMSVSDASKLRYFISVSIANELTQRIISKSTNKEGAPTKWPGKSFTMDTEEGHALLARKPKCTGNSPFADWP</sequence>
<dbReference type="AlphaFoldDB" id="A0A2T2N5T4"/>
<proteinExistence type="predicted"/>
<accession>A0A2T2N5T4</accession>
<keyword evidence="2" id="KW-1185">Reference proteome</keyword>
<dbReference type="EMBL" id="KZ678147">
    <property type="protein sequence ID" value="PSN60774.1"/>
    <property type="molecule type" value="Genomic_DNA"/>
</dbReference>
<reference evidence="1 2" key="1">
    <citation type="journal article" date="2018" name="Front. Microbiol.">
        <title>Genome-Wide Analysis of Corynespora cassiicola Leaf Fall Disease Putative Effectors.</title>
        <authorList>
            <person name="Lopez D."/>
            <person name="Ribeiro S."/>
            <person name="Label P."/>
            <person name="Fumanal B."/>
            <person name="Venisse J.S."/>
            <person name="Kohler A."/>
            <person name="de Oliveira R.R."/>
            <person name="Labutti K."/>
            <person name="Lipzen A."/>
            <person name="Lail K."/>
            <person name="Bauer D."/>
            <person name="Ohm R.A."/>
            <person name="Barry K.W."/>
            <person name="Spatafora J."/>
            <person name="Grigoriev I.V."/>
            <person name="Martin F.M."/>
            <person name="Pujade-Renaud V."/>
        </authorList>
    </citation>
    <scope>NUCLEOTIDE SEQUENCE [LARGE SCALE GENOMIC DNA]</scope>
    <source>
        <strain evidence="1 2">Philippines</strain>
    </source>
</reference>
<name>A0A2T2N5T4_CORCC</name>
<dbReference type="Proteomes" id="UP000240883">
    <property type="component" value="Unassembled WGS sequence"/>
</dbReference>